<dbReference type="AlphaFoldDB" id="A0AAV1IB12"/>
<dbReference type="SMART" id="SM00317">
    <property type="entry name" value="SET"/>
    <property type="match status" value="1"/>
</dbReference>
<dbReference type="CDD" id="cd10540">
    <property type="entry name" value="SET_SpSet7-like"/>
    <property type="match status" value="1"/>
</dbReference>
<proteinExistence type="predicted"/>
<evidence type="ECO:0000313" key="3">
    <source>
        <dbReference type="Proteomes" id="UP001314263"/>
    </source>
</evidence>
<feature type="domain" description="SET" evidence="1">
    <location>
        <begin position="2"/>
        <end position="124"/>
    </location>
</feature>
<keyword evidence="3" id="KW-1185">Reference proteome</keyword>
<organism evidence="2 3">
    <name type="scientific">Coccomyxa viridis</name>
    <dbReference type="NCBI Taxonomy" id="1274662"/>
    <lineage>
        <taxon>Eukaryota</taxon>
        <taxon>Viridiplantae</taxon>
        <taxon>Chlorophyta</taxon>
        <taxon>core chlorophytes</taxon>
        <taxon>Trebouxiophyceae</taxon>
        <taxon>Trebouxiophyceae incertae sedis</taxon>
        <taxon>Coccomyxaceae</taxon>
        <taxon>Coccomyxa</taxon>
    </lineage>
</organism>
<evidence type="ECO:0000313" key="2">
    <source>
        <dbReference type="EMBL" id="CAK0783185.1"/>
    </source>
</evidence>
<evidence type="ECO:0000259" key="1">
    <source>
        <dbReference type="PROSITE" id="PS50280"/>
    </source>
</evidence>
<sequence>MDRNDVLSTPVAPCHKIIHTPYTGEAVARGVFAARKIARGELVEAAHCIFISRQEYTNHLRFTTLEHYIFHAKGDYLLALGVGSLFNHSSRPCLDFRIHREQLVINYIAARNIEEGEELTITYGTVWFEDRNMQSRREDGEDPMHHHMDDPDSFLGAVML</sequence>
<dbReference type="PROSITE" id="PS50280">
    <property type="entry name" value="SET"/>
    <property type="match status" value="1"/>
</dbReference>
<dbReference type="Gene3D" id="2.170.270.10">
    <property type="entry name" value="SET domain"/>
    <property type="match status" value="1"/>
</dbReference>
<dbReference type="Proteomes" id="UP001314263">
    <property type="component" value="Unassembled WGS sequence"/>
</dbReference>
<dbReference type="InterPro" id="IPR001214">
    <property type="entry name" value="SET_dom"/>
</dbReference>
<reference evidence="2 3" key="1">
    <citation type="submission" date="2023-10" db="EMBL/GenBank/DDBJ databases">
        <authorList>
            <person name="Maclean D."/>
            <person name="Macfadyen A."/>
        </authorList>
    </citation>
    <scope>NUCLEOTIDE SEQUENCE [LARGE SCALE GENOMIC DNA]</scope>
</reference>
<accession>A0AAV1IB12</accession>
<dbReference type="InterPro" id="IPR046341">
    <property type="entry name" value="SET_dom_sf"/>
</dbReference>
<gene>
    <name evidence="2" type="ORF">CVIRNUC_006384</name>
</gene>
<dbReference type="SUPFAM" id="SSF82199">
    <property type="entry name" value="SET domain"/>
    <property type="match status" value="1"/>
</dbReference>
<comment type="caution">
    <text evidence="2">The sequence shown here is derived from an EMBL/GenBank/DDBJ whole genome shotgun (WGS) entry which is preliminary data.</text>
</comment>
<protein>
    <recommendedName>
        <fullName evidence="1">SET domain-containing protein</fullName>
    </recommendedName>
</protein>
<dbReference type="Pfam" id="PF00856">
    <property type="entry name" value="SET"/>
    <property type="match status" value="1"/>
</dbReference>
<dbReference type="EMBL" id="CAUYUE010000008">
    <property type="protein sequence ID" value="CAK0783185.1"/>
    <property type="molecule type" value="Genomic_DNA"/>
</dbReference>
<name>A0AAV1IB12_9CHLO</name>